<keyword evidence="6 9" id="KW-0472">Membrane</keyword>
<evidence type="ECO:0000256" key="5">
    <source>
        <dbReference type="ARBA" id="ARBA00022989"/>
    </source>
</evidence>
<dbReference type="PANTHER" id="PTHR42718">
    <property type="entry name" value="MAJOR FACILITATOR SUPERFAMILY MULTIDRUG TRANSPORTER MFSC"/>
    <property type="match status" value="1"/>
</dbReference>
<evidence type="ECO:0000256" key="6">
    <source>
        <dbReference type="ARBA" id="ARBA00023136"/>
    </source>
</evidence>
<dbReference type="InterPro" id="IPR020846">
    <property type="entry name" value="MFS_dom"/>
</dbReference>
<dbReference type="Gene3D" id="1.20.1720.10">
    <property type="entry name" value="Multidrug resistance protein D"/>
    <property type="match status" value="1"/>
</dbReference>
<evidence type="ECO:0000256" key="1">
    <source>
        <dbReference type="ARBA" id="ARBA00004651"/>
    </source>
</evidence>
<feature type="transmembrane region" description="Helical" evidence="9">
    <location>
        <begin position="118"/>
        <end position="138"/>
    </location>
</feature>
<keyword evidence="3" id="KW-1003">Cell membrane</keyword>
<feature type="transmembrane region" description="Helical" evidence="9">
    <location>
        <begin position="417"/>
        <end position="436"/>
    </location>
</feature>
<sequence length="516" mass="53104">MAAPDSTTSRSGLGKDFNPGAILAFVCMGQFMVFTDVSIVNLALPSIQDGLDMSDVSLNYIVTAYATVLGGFLLLGGRLADTFGRRRMIQIGFTIFALASLASGLAQSGTMLIVSRGFQGWGASMVTPAALAILTNTFKEGPERNKALGLWGSLSGIASIVGVILGGVLADGPGWEWIFWINVPIGLGAALLAPRILPESKAEQRGQFDTFGAATLTGGLLLLIFTLGEATNVGWGSARTIGSLAGVAALLTAFLVIESRVASPMMPLRFFRLKTMRVANLSAVLVFGTFSALFFFASLFMQDVYGYSPLKAGFAYVPLAVSVAVGAGIASGMVTKMAARPVVIMGLGLTVAGLLLMYRAPAGGSYAVDLLAPFILLGLGCGMVFVTLQIAAFVGVSPQEAGVGAGLINTSQEAGGALGLAVVATIAYNNIAAELAATKGNPHLITKAYEAANHDAFLSAAVLGFVALLVVTFLMPRGQQSMNTVPATEAPEQAPAPAQAQAEAPAAAVLATEAEH</sequence>
<dbReference type="InterPro" id="IPR011701">
    <property type="entry name" value="MFS"/>
</dbReference>
<feature type="transmembrane region" description="Helical" evidence="9">
    <location>
        <begin position="177"/>
        <end position="196"/>
    </location>
</feature>
<dbReference type="SUPFAM" id="SSF103473">
    <property type="entry name" value="MFS general substrate transporter"/>
    <property type="match status" value="1"/>
</dbReference>
<evidence type="ECO:0000256" key="3">
    <source>
        <dbReference type="ARBA" id="ARBA00022475"/>
    </source>
</evidence>
<evidence type="ECO:0000256" key="9">
    <source>
        <dbReference type="SAM" id="Phobius"/>
    </source>
</evidence>
<protein>
    <submittedName>
        <fullName evidence="11">MFS transporter</fullName>
    </submittedName>
</protein>
<evidence type="ECO:0000256" key="7">
    <source>
        <dbReference type="ARBA" id="ARBA00023251"/>
    </source>
</evidence>
<gene>
    <name evidence="11" type="ORF">AB5J56_01140</name>
</gene>
<feature type="transmembrane region" description="Helical" evidence="9">
    <location>
        <begin position="150"/>
        <end position="171"/>
    </location>
</feature>
<dbReference type="PANTHER" id="PTHR42718:SF46">
    <property type="entry name" value="BLR6921 PROTEIN"/>
    <property type="match status" value="1"/>
</dbReference>
<feature type="transmembrane region" description="Helical" evidence="9">
    <location>
        <begin position="341"/>
        <end position="358"/>
    </location>
</feature>
<dbReference type="GO" id="GO:0005886">
    <property type="term" value="C:plasma membrane"/>
    <property type="evidence" value="ECO:0007669"/>
    <property type="project" value="UniProtKB-SubCell"/>
</dbReference>
<keyword evidence="7" id="KW-0046">Antibiotic resistance</keyword>
<dbReference type="Gene3D" id="1.20.1250.20">
    <property type="entry name" value="MFS general substrate transporter like domains"/>
    <property type="match status" value="1"/>
</dbReference>
<dbReference type="Pfam" id="PF07690">
    <property type="entry name" value="MFS_1"/>
    <property type="match status" value="1"/>
</dbReference>
<feature type="domain" description="Major facilitator superfamily (MFS) profile" evidence="10">
    <location>
        <begin position="22"/>
        <end position="479"/>
    </location>
</feature>
<feature type="transmembrane region" description="Helical" evidence="9">
    <location>
        <begin position="88"/>
        <end position="106"/>
    </location>
</feature>
<feature type="transmembrane region" description="Helical" evidence="9">
    <location>
        <begin position="278"/>
        <end position="301"/>
    </location>
</feature>
<feature type="transmembrane region" description="Helical" evidence="9">
    <location>
        <begin position="56"/>
        <end position="76"/>
    </location>
</feature>
<evidence type="ECO:0000259" key="10">
    <source>
        <dbReference type="PROSITE" id="PS50850"/>
    </source>
</evidence>
<dbReference type="EMBL" id="CP163435">
    <property type="protein sequence ID" value="XDQ23403.1"/>
    <property type="molecule type" value="Genomic_DNA"/>
</dbReference>
<feature type="transmembrane region" description="Helical" evidence="9">
    <location>
        <begin position="313"/>
        <end position="334"/>
    </location>
</feature>
<dbReference type="GO" id="GO:0046677">
    <property type="term" value="P:response to antibiotic"/>
    <property type="evidence" value="ECO:0007669"/>
    <property type="project" value="UniProtKB-KW"/>
</dbReference>
<dbReference type="InterPro" id="IPR036259">
    <property type="entry name" value="MFS_trans_sf"/>
</dbReference>
<feature type="transmembrane region" description="Helical" evidence="9">
    <location>
        <begin position="208"/>
        <end position="228"/>
    </location>
</feature>
<feature type="transmembrane region" description="Helical" evidence="9">
    <location>
        <begin position="240"/>
        <end position="257"/>
    </location>
</feature>
<feature type="transmembrane region" description="Helical" evidence="9">
    <location>
        <begin position="370"/>
        <end position="396"/>
    </location>
</feature>
<feature type="transmembrane region" description="Helical" evidence="9">
    <location>
        <begin position="21"/>
        <end position="44"/>
    </location>
</feature>
<evidence type="ECO:0000256" key="4">
    <source>
        <dbReference type="ARBA" id="ARBA00022692"/>
    </source>
</evidence>
<accession>A0AB39P0T1</accession>
<reference evidence="11" key="1">
    <citation type="submission" date="2024-07" db="EMBL/GenBank/DDBJ databases">
        <authorList>
            <person name="Yu S.T."/>
        </authorList>
    </citation>
    <scope>NUCLEOTIDE SEQUENCE</scope>
    <source>
        <strain evidence="11">R21</strain>
    </source>
</reference>
<comment type="subcellular location">
    <subcellularLocation>
        <location evidence="1">Cell membrane</location>
        <topology evidence="1">Multi-pass membrane protein</topology>
    </subcellularLocation>
</comment>
<keyword evidence="4 9" id="KW-0812">Transmembrane</keyword>
<keyword evidence="5 9" id="KW-1133">Transmembrane helix</keyword>
<dbReference type="CDD" id="cd17321">
    <property type="entry name" value="MFS_MMR_MDR_like"/>
    <property type="match status" value="1"/>
</dbReference>
<keyword evidence="2" id="KW-0813">Transport</keyword>
<evidence type="ECO:0000256" key="8">
    <source>
        <dbReference type="SAM" id="MobiDB-lite"/>
    </source>
</evidence>
<evidence type="ECO:0000313" key="11">
    <source>
        <dbReference type="EMBL" id="XDQ23403.1"/>
    </source>
</evidence>
<proteinExistence type="predicted"/>
<feature type="transmembrane region" description="Helical" evidence="9">
    <location>
        <begin position="456"/>
        <end position="475"/>
    </location>
</feature>
<name>A0AB39P0T1_9ACTN</name>
<dbReference type="GO" id="GO:0022857">
    <property type="term" value="F:transmembrane transporter activity"/>
    <property type="evidence" value="ECO:0007669"/>
    <property type="project" value="InterPro"/>
</dbReference>
<organism evidence="11">
    <name type="scientific">Streptomyces sp. R21</name>
    <dbReference type="NCBI Taxonomy" id="3238627"/>
    <lineage>
        <taxon>Bacteria</taxon>
        <taxon>Bacillati</taxon>
        <taxon>Actinomycetota</taxon>
        <taxon>Actinomycetes</taxon>
        <taxon>Kitasatosporales</taxon>
        <taxon>Streptomycetaceae</taxon>
        <taxon>Streptomyces</taxon>
    </lineage>
</organism>
<dbReference type="PROSITE" id="PS50850">
    <property type="entry name" value="MFS"/>
    <property type="match status" value="1"/>
</dbReference>
<dbReference type="AlphaFoldDB" id="A0AB39P0T1"/>
<dbReference type="RefSeq" id="WP_369229094.1">
    <property type="nucleotide sequence ID" value="NZ_CP163435.1"/>
</dbReference>
<feature type="region of interest" description="Disordered" evidence="8">
    <location>
        <begin position="484"/>
        <end position="516"/>
    </location>
</feature>
<evidence type="ECO:0000256" key="2">
    <source>
        <dbReference type="ARBA" id="ARBA00022448"/>
    </source>
</evidence>